<dbReference type="Proteomes" id="UP000283709">
    <property type="component" value="Unassembled WGS sequence"/>
</dbReference>
<name>A0A420GJH2_9BURK</name>
<sequence length="111" mass="12068">MEGPWGGWRRTGSVCQPGWNALLLPVCIASILDFRLARQFTNSDAFFAFSAIRVLFRQVATTGFERSLAIRANAALQLIVVRASGARAGAGRAVLVLFASRFNVTEGQPRV</sequence>
<gene>
    <name evidence="1" type="ORF">BCY88_27120</name>
</gene>
<proteinExistence type="predicted"/>
<dbReference type="AlphaFoldDB" id="A0A420GJH2"/>
<reference evidence="1 2" key="1">
    <citation type="submission" date="2016-07" db="EMBL/GenBank/DDBJ databases">
        <title>Genome analysis of Burkholderia fungorum ES3-20.</title>
        <authorList>
            <person name="Xu D."/>
            <person name="Yao R."/>
            <person name="Zheng S."/>
        </authorList>
    </citation>
    <scope>NUCLEOTIDE SEQUENCE [LARGE SCALE GENOMIC DNA]</scope>
    <source>
        <strain evidence="1 2">ES3-20</strain>
    </source>
</reference>
<accession>A0A420GJH2</accession>
<dbReference type="EMBL" id="MCAS01000016">
    <property type="protein sequence ID" value="RKF45390.1"/>
    <property type="molecule type" value="Genomic_DNA"/>
</dbReference>
<evidence type="ECO:0000313" key="1">
    <source>
        <dbReference type="EMBL" id="RKF45390.1"/>
    </source>
</evidence>
<protein>
    <submittedName>
        <fullName evidence="1">Uncharacterized protein</fullName>
    </submittedName>
</protein>
<dbReference type="OrthoDB" id="9135842at2"/>
<comment type="caution">
    <text evidence="1">The sequence shown here is derived from an EMBL/GenBank/DDBJ whole genome shotgun (WGS) entry which is preliminary data.</text>
</comment>
<dbReference type="RefSeq" id="WP_120345460.1">
    <property type="nucleotide sequence ID" value="NZ_MCAS01000016.1"/>
</dbReference>
<evidence type="ECO:0000313" key="2">
    <source>
        <dbReference type="Proteomes" id="UP000283709"/>
    </source>
</evidence>
<organism evidence="1 2">
    <name type="scientific">Paraburkholderia fungorum</name>
    <dbReference type="NCBI Taxonomy" id="134537"/>
    <lineage>
        <taxon>Bacteria</taxon>
        <taxon>Pseudomonadati</taxon>
        <taxon>Pseudomonadota</taxon>
        <taxon>Betaproteobacteria</taxon>
        <taxon>Burkholderiales</taxon>
        <taxon>Burkholderiaceae</taxon>
        <taxon>Paraburkholderia</taxon>
    </lineage>
</organism>